<dbReference type="Proteomes" id="UP000800035">
    <property type="component" value="Unassembled WGS sequence"/>
</dbReference>
<dbReference type="InterPro" id="IPR001087">
    <property type="entry name" value="GDSL"/>
</dbReference>
<dbReference type="Gene3D" id="3.40.50.1110">
    <property type="entry name" value="SGNH hydrolase"/>
    <property type="match status" value="1"/>
</dbReference>
<feature type="signal peptide" evidence="2">
    <location>
        <begin position="1"/>
        <end position="18"/>
    </location>
</feature>
<reference evidence="3" key="1">
    <citation type="journal article" date="2020" name="Stud. Mycol.">
        <title>101 Dothideomycetes genomes: a test case for predicting lifestyles and emergence of pathogens.</title>
        <authorList>
            <person name="Haridas S."/>
            <person name="Albert R."/>
            <person name="Binder M."/>
            <person name="Bloem J."/>
            <person name="Labutti K."/>
            <person name="Salamov A."/>
            <person name="Andreopoulos B."/>
            <person name="Baker S."/>
            <person name="Barry K."/>
            <person name="Bills G."/>
            <person name="Bluhm B."/>
            <person name="Cannon C."/>
            <person name="Castanera R."/>
            <person name="Culley D."/>
            <person name="Daum C."/>
            <person name="Ezra D."/>
            <person name="Gonzalez J."/>
            <person name="Henrissat B."/>
            <person name="Kuo A."/>
            <person name="Liang C."/>
            <person name="Lipzen A."/>
            <person name="Lutzoni F."/>
            <person name="Magnuson J."/>
            <person name="Mondo S."/>
            <person name="Nolan M."/>
            <person name="Ohm R."/>
            <person name="Pangilinan J."/>
            <person name="Park H.-J."/>
            <person name="Ramirez L."/>
            <person name="Alfaro M."/>
            <person name="Sun H."/>
            <person name="Tritt A."/>
            <person name="Yoshinaga Y."/>
            <person name="Zwiers L.-H."/>
            <person name="Turgeon B."/>
            <person name="Goodwin S."/>
            <person name="Spatafora J."/>
            <person name="Crous P."/>
            <person name="Grigoriev I."/>
        </authorList>
    </citation>
    <scope>NUCLEOTIDE SEQUENCE</scope>
    <source>
        <strain evidence="3">CBS 675.92</strain>
    </source>
</reference>
<dbReference type="GO" id="GO:0016788">
    <property type="term" value="F:hydrolase activity, acting on ester bonds"/>
    <property type="evidence" value="ECO:0007669"/>
    <property type="project" value="InterPro"/>
</dbReference>
<proteinExistence type="predicted"/>
<keyword evidence="2" id="KW-0732">Signal</keyword>
<name>A0A6A5TDA9_9PLEO</name>
<keyword evidence="1" id="KW-0378">Hydrolase</keyword>
<dbReference type="PANTHER" id="PTHR45648:SF22">
    <property type="entry name" value="GDSL LIPASE_ACYLHYDROLASE FAMILY PROTEIN (AFU_ORTHOLOGUE AFUA_4G14700)"/>
    <property type="match status" value="1"/>
</dbReference>
<feature type="chain" id="PRO_5025532633" description="Carbohydrate esterase family 16 protein" evidence="2">
    <location>
        <begin position="19"/>
        <end position="380"/>
    </location>
</feature>
<sequence length="380" mass="42482">MPLSFSLIFCIPLSLISAQSHPKWPGWNGISNLFVFGDSYTVTRFNIDGIQPNDENPLGNPAFPGRTFSNGRNWIDFLTYTYNDTRIYSYNLAMGGASVSSFGRPSIFRPFDQQVRQFFIPNYAKNATTRKAKWRSDDTLFTSFFGINDVNASSMLGRANMTALHQTIFATYTQLIDELYQAGARNFLFFNVPPIYRAPLTVSLGNATVEANKFALADFNLRLLNMVRTFSEQKVNVTVFMMNTFALFDSVLDNPKSRNETKGYTNTTGICRAYSLRNYNESTFNRRCGVPQNQLFWIDPLHPTPPIHNALAADVASLLRNNAFLGRTVTNTTTTQNNASSPRPSLPVLPVSSIAGHSTPPFYFKSVGLAFITLALPVVI</sequence>
<dbReference type="InterPro" id="IPR036514">
    <property type="entry name" value="SGNH_hydro_sf"/>
</dbReference>
<dbReference type="InterPro" id="IPR051058">
    <property type="entry name" value="GDSL_Est/Lipase"/>
</dbReference>
<dbReference type="SUPFAM" id="SSF52266">
    <property type="entry name" value="SGNH hydrolase"/>
    <property type="match status" value="1"/>
</dbReference>
<dbReference type="EMBL" id="ML977049">
    <property type="protein sequence ID" value="KAF1948746.1"/>
    <property type="molecule type" value="Genomic_DNA"/>
</dbReference>
<dbReference type="OrthoDB" id="1600564at2759"/>
<evidence type="ECO:0008006" key="5">
    <source>
        <dbReference type="Google" id="ProtNLM"/>
    </source>
</evidence>
<gene>
    <name evidence="3" type="ORF">CC80DRAFT_556003</name>
</gene>
<keyword evidence="4" id="KW-1185">Reference proteome</keyword>
<evidence type="ECO:0000313" key="3">
    <source>
        <dbReference type="EMBL" id="KAF1948746.1"/>
    </source>
</evidence>
<protein>
    <recommendedName>
        <fullName evidence="5">Carbohydrate esterase family 16 protein</fullName>
    </recommendedName>
</protein>
<dbReference type="Pfam" id="PF00657">
    <property type="entry name" value="Lipase_GDSL"/>
    <property type="match status" value="1"/>
</dbReference>
<evidence type="ECO:0000313" key="4">
    <source>
        <dbReference type="Proteomes" id="UP000800035"/>
    </source>
</evidence>
<organism evidence="3 4">
    <name type="scientific">Byssothecium circinans</name>
    <dbReference type="NCBI Taxonomy" id="147558"/>
    <lineage>
        <taxon>Eukaryota</taxon>
        <taxon>Fungi</taxon>
        <taxon>Dikarya</taxon>
        <taxon>Ascomycota</taxon>
        <taxon>Pezizomycotina</taxon>
        <taxon>Dothideomycetes</taxon>
        <taxon>Pleosporomycetidae</taxon>
        <taxon>Pleosporales</taxon>
        <taxon>Massarineae</taxon>
        <taxon>Massarinaceae</taxon>
        <taxon>Byssothecium</taxon>
    </lineage>
</organism>
<accession>A0A6A5TDA9</accession>
<evidence type="ECO:0000256" key="2">
    <source>
        <dbReference type="SAM" id="SignalP"/>
    </source>
</evidence>
<evidence type="ECO:0000256" key="1">
    <source>
        <dbReference type="ARBA" id="ARBA00022801"/>
    </source>
</evidence>
<dbReference type="CDD" id="cd01846">
    <property type="entry name" value="fatty_acyltransferase_like"/>
    <property type="match status" value="1"/>
</dbReference>
<dbReference type="AlphaFoldDB" id="A0A6A5TDA9"/>
<dbReference type="PANTHER" id="PTHR45648">
    <property type="entry name" value="GDSL LIPASE/ACYLHYDROLASE FAMILY PROTEIN (AFU_ORTHOLOGUE AFUA_4G14700)"/>
    <property type="match status" value="1"/>
</dbReference>